<comment type="subcellular location">
    <subcellularLocation>
        <location evidence="8">Cytoplasm</location>
    </subcellularLocation>
</comment>
<feature type="binding site" evidence="9">
    <location>
        <begin position="260"/>
        <end position="261"/>
    </location>
    <ligand>
        <name>L-histidine</name>
        <dbReference type="ChEBI" id="CHEBI:57595"/>
    </ligand>
</feature>
<dbReference type="InterPro" id="IPR045864">
    <property type="entry name" value="aa-tRNA-synth_II/BPL/LPL"/>
</dbReference>
<comment type="similarity">
    <text evidence="1 8">Belongs to the class-II aminoacyl-tRNA synthetase family.</text>
</comment>
<evidence type="ECO:0000256" key="9">
    <source>
        <dbReference type="PIRSR" id="PIRSR001549-1"/>
    </source>
</evidence>
<evidence type="ECO:0000256" key="3">
    <source>
        <dbReference type="ARBA" id="ARBA00022741"/>
    </source>
</evidence>
<sequence length="416" mass="47222">MSSQNQLQTLKGFRDFVGPDAQNRRWLIAKIIEVFEKFGFEPLESPALEYESLLTGKYGAEADKLIYSFEDRGGRRVALRYDQTVPTARIVAQYQNKITFPYRRYQIQPVWRADKPQKGRYREFFQCDADIFGSESLIADAEILSVYYFIYENIGISTFVIALNDRKQLIKIIQNNGISEKDIFSVIQTIDKLGKKTEDEILEELEEKAISQEKGKKLLKELKQSEPSEKLKKIIKYAIELGVPENALVYQASLARGLDYYTGIIFEGMIPEYTVGSVGGGGRYDKLVNDLVQFDIPAVGFGLGFDRTLEAAQELGKVPSFITSTTVLVTVFSDELTSLSLEMTKKLRDQNIATECSTEATGKIDRQLKYANKKGIPYVIIIGPEEAQKNVIQLKNMKTGEQKELNFDKVLQILRS</sequence>
<dbReference type="EC" id="6.1.1.21" evidence="8"/>
<dbReference type="CDD" id="cd00859">
    <property type="entry name" value="HisRS_anticodon"/>
    <property type="match status" value="1"/>
</dbReference>
<evidence type="ECO:0000259" key="10">
    <source>
        <dbReference type="PROSITE" id="PS50862"/>
    </source>
</evidence>
<evidence type="ECO:0000313" key="12">
    <source>
        <dbReference type="Proteomes" id="UP000179072"/>
    </source>
</evidence>
<dbReference type="NCBIfam" id="TIGR00442">
    <property type="entry name" value="hisS"/>
    <property type="match status" value="1"/>
</dbReference>
<dbReference type="CDD" id="cd00773">
    <property type="entry name" value="HisRS-like_core"/>
    <property type="match status" value="1"/>
</dbReference>
<evidence type="ECO:0000256" key="2">
    <source>
        <dbReference type="ARBA" id="ARBA00022598"/>
    </source>
</evidence>
<dbReference type="InterPro" id="IPR041715">
    <property type="entry name" value="HisRS-like_core"/>
</dbReference>
<dbReference type="SUPFAM" id="SSF55681">
    <property type="entry name" value="Class II aaRS and biotin synthetases"/>
    <property type="match status" value="1"/>
</dbReference>
<feature type="binding site" evidence="9">
    <location>
        <position position="126"/>
    </location>
    <ligand>
        <name>L-histidine</name>
        <dbReference type="ChEBI" id="CHEBI:57595"/>
    </ligand>
</feature>
<evidence type="ECO:0000256" key="6">
    <source>
        <dbReference type="ARBA" id="ARBA00023146"/>
    </source>
</evidence>
<feature type="binding site" evidence="9">
    <location>
        <position position="256"/>
    </location>
    <ligand>
        <name>L-histidine</name>
        <dbReference type="ChEBI" id="CHEBI:57595"/>
    </ligand>
</feature>
<protein>
    <recommendedName>
        <fullName evidence="8">Histidine--tRNA ligase</fullName>
        <ecNumber evidence="8">6.1.1.21</ecNumber>
    </recommendedName>
    <alternativeName>
        <fullName evidence="8">Histidyl-tRNA synthetase</fullName>
        <shortName evidence="8">HisRS</shortName>
    </alternativeName>
</protein>
<dbReference type="GO" id="GO:0005524">
    <property type="term" value="F:ATP binding"/>
    <property type="evidence" value="ECO:0007669"/>
    <property type="project" value="UniProtKB-UniRule"/>
</dbReference>
<dbReference type="GO" id="GO:0005737">
    <property type="term" value="C:cytoplasm"/>
    <property type="evidence" value="ECO:0007669"/>
    <property type="project" value="UniProtKB-SubCell"/>
</dbReference>
<dbReference type="AlphaFoldDB" id="A0A1F7IMF2"/>
<dbReference type="FunFam" id="3.40.50.800:FF:000012">
    <property type="entry name" value="Histidine--tRNA ligase, cytoplasmic"/>
    <property type="match status" value="1"/>
</dbReference>
<evidence type="ECO:0000256" key="4">
    <source>
        <dbReference type="ARBA" id="ARBA00022840"/>
    </source>
</evidence>
<feature type="domain" description="Aminoacyl-transfer RNA synthetases class-II family profile" evidence="10">
    <location>
        <begin position="27"/>
        <end position="309"/>
    </location>
</feature>
<dbReference type="SUPFAM" id="SSF52954">
    <property type="entry name" value="Class II aaRS ABD-related"/>
    <property type="match status" value="1"/>
</dbReference>
<dbReference type="PANTHER" id="PTHR11476:SF7">
    <property type="entry name" value="HISTIDINE--TRNA LIGASE"/>
    <property type="match status" value="1"/>
</dbReference>
<dbReference type="PIRSF" id="PIRSF001549">
    <property type="entry name" value="His-tRNA_synth"/>
    <property type="match status" value="1"/>
</dbReference>
<keyword evidence="5 8" id="KW-0648">Protein biosynthesis</keyword>
<keyword evidence="8" id="KW-0963">Cytoplasm</keyword>
<feature type="binding site" evidence="9">
    <location>
        <begin position="82"/>
        <end position="84"/>
    </location>
    <ligand>
        <name>L-histidine</name>
        <dbReference type="ChEBI" id="CHEBI:57595"/>
    </ligand>
</feature>
<dbReference type="InterPro" id="IPR004516">
    <property type="entry name" value="HisRS/HisZ"/>
</dbReference>
<evidence type="ECO:0000256" key="1">
    <source>
        <dbReference type="ARBA" id="ARBA00008226"/>
    </source>
</evidence>
<accession>A0A1F7IMF2</accession>
<evidence type="ECO:0000256" key="8">
    <source>
        <dbReference type="HAMAP-Rule" id="MF_00127"/>
    </source>
</evidence>
<dbReference type="Gene3D" id="3.40.50.800">
    <property type="entry name" value="Anticodon-binding domain"/>
    <property type="match status" value="1"/>
</dbReference>
<evidence type="ECO:0000256" key="5">
    <source>
        <dbReference type="ARBA" id="ARBA00022917"/>
    </source>
</evidence>
<dbReference type="Proteomes" id="UP000179072">
    <property type="component" value="Unassembled WGS sequence"/>
</dbReference>
<dbReference type="PANTHER" id="PTHR11476">
    <property type="entry name" value="HISTIDYL-TRNA SYNTHETASE"/>
    <property type="match status" value="1"/>
</dbReference>
<dbReference type="Pfam" id="PF13393">
    <property type="entry name" value="tRNA-synt_His"/>
    <property type="match status" value="1"/>
</dbReference>
<keyword evidence="2 8" id="KW-0436">Ligase</keyword>
<dbReference type="InterPro" id="IPR036621">
    <property type="entry name" value="Anticodon-bd_dom_sf"/>
</dbReference>
<dbReference type="InterPro" id="IPR033656">
    <property type="entry name" value="HisRS_anticodon"/>
</dbReference>
<evidence type="ECO:0000313" key="11">
    <source>
        <dbReference type="EMBL" id="OGK44538.1"/>
    </source>
</evidence>
<dbReference type="EMBL" id="MGAK01000015">
    <property type="protein sequence ID" value="OGK44538.1"/>
    <property type="molecule type" value="Genomic_DNA"/>
</dbReference>
<reference evidence="11 12" key="1">
    <citation type="journal article" date="2016" name="Nat. Commun.">
        <title>Thousands of microbial genomes shed light on interconnected biogeochemical processes in an aquifer system.</title>
        <authorList>
            <person name="Anantharaman K."/>
            <person name="Brown C.T."/>
            <person name="Hug L.A."/>
            <person name="Sharon I."/>
            <person name="Castelle C.J."/>
            <person name="Probst A.J."/>
            <person name="Thomas B.C."/>
            <person name="Singh A."/>
            <person name="Wilkins M.J."/>
            <person name="Karaoz U."/>
            <person name="Brodie E.L."/>
            <person name="Williams K.H."/>
            <person name="Hubbard S.S."/>
            <person name="Banfield J.F."/>
        </authorList>
    </citation>
    <scope>NUCLEOTIDE SEQUENCE [LARGE SCALE GENOMIC DNA]</scope>
</reference>
<comment type="subunit">
    <text evidence="8">Homodimer.</text>
</comment>
<keyword evidence="3 8" id="KW-0547">Nucleotide-binding</keyword>
<proteinExistence type="inferred from homology"/>
<dbReference type="GO" id="GO:0004821">
    <property type="term" value="F:histidine-tRNA ligase activity"/>
    <property type="evidence" value="ECO:0007669"/>
    <property type="project" value="UniProtKB-UniRule"/>
</dbReference>
<dbReference type="InterPro" id="IPR015807">
    <property type="entry name" value="His-tRNA-ligase"/>
</dbReference>
<keyword evidence="4 8" id="KW-0067">ATP-binding</keyword>
<comment type="catalytic activity">
    <reaction evidence="7 8">
        <text>tRNA(His) + L-histidine + ATP = L-histidyl-tRNA(His) + AMP + diphosphate + H(+)</text>
        <dbReference type="Rhea" id="RHEA:17313"/>
        <dbReference type="Rhea" id="RHEA-COMP:9665"/>
        <dbReference type="Rhea" id="RHEA-COMP:9689"/>
        <dbReference type="ChEBI" id="CHEBI:15378"/>
        <dbReference type="ChEBI" id="CHEBI:30616"/>
        <dbReference type="ChEBI" id="CHEBI:33019"/>
        <dbReference type="ChEBI" id="CHEBI:57595"/>
        <dbReference type="ChEBI" id="CHEBI:78442"/>
        <dbReference type="ChEBI" id="CHEBI:78527"/>
        <dbReference type="ChEBI" id="CHEBI:456215"/>
        <dbReference type="EC" id="6.1.1.21"/>
    </reaction>
</comment>
<gene>
    <name evidence="8" type="primary">hisS</name>
    <name evidence="11" type="ORF">A2957_00705</name>
</gene>
<dbReference type="GO" id="GO:0006427">
    <property type="term" value="P:histidyl-tRNA aminoacylation"/>
    <property type="evidence" value="ECO:0007669"/>
    <property type="project" value="UniProtKB-UniRule"/>
</dbReference>
<feature type="binding site" evidence="9">
    <location>
        <position position="112"/>
    </location>
    <ligand>
        <name>L-histidine</name>
        <dbReference type="ChEBI" id="CHEBI:57595"/>
    </ligand>
</feature>
<dbReference type="InterPro" id="IPR006195">
    <property type="entry name" value="aa-tRNA-synth_II"/>
</dbReference>
<dbReference type="Pfam" id="PF03129">
    <property type="entry name" value="HGTP_anticodon"/>
    <property type="match status" value="1"/>
</dbReference>
<keyword evidence="6 8" id="KW-0030">Aminoacyl-tRNA synthetase</keyword>
<dbReference type="HAMAP" id="MF_00127">
    <property type="entry name" value="His_tRNA_synth"/>
    <property type="match status" value="1"/>
</dbReference>
<dbReference type="Gene3D" id="3.30.930.10">
    <property type="entry name" value="Bira Bifunctional Protein, Domain 2"/>
    <property type="match status" value="1"/>
</dbReference>
<dbReference type="STRING" id="1802060.A2957_00705"/>
<evidence type="ECO:0000256" key="7">
    <source>
        <dbReference type="ARBA" id="ARBA00047639"/>
    </source>
</evidence>
<dbReference type="InterPro" id="IPR004154">
    <property type="entry name" value="Anticodon-bd"/>
</dbReference>
<feature type="binding site" evidence="9">
    <location>
        <position position="130"/>
    </location>
    <ligand>
        <name>L-histidine</name>
        <dbReference type="ChEBI" id="CHEBI:57595"/>
    </ligand>
</feature>
<organism evidence="11 12">
    <name type="scientific">Candidatus Roizmanbacteria bacterium RIFCSPLOWO2_01_FULL_38_11</name>
    <dbReference type="NCBI Taxonomy" id="1802060"/>
    <lineage>
        <taxon>Bacteria</taxon>
        <taxon>Candidatus Roizmaniibacteriota</taxon>
    </lineage>
</organism>
<dbReference type="PROSITE" id="PS50862">
    <property type="entry name" value="AA_TRNA_LIGASE_II"/>
    <property type="match status" value="1"/>
</dbReference>
<comment type="caution">
    <text evidence="11">The sequence shown here is derived from an EMBL/GenBank/DDBJ whole genome shotgun (WGS) entry which is preliminary data.</text>
</comment>
<name>A0A1F7IMF2_9BACT</name>